<proteinExistence type="predicted"/>
<name>A0ABD1IXM1_9TELE</name>
<dbReference type="PROSITE" id="PS00420">
    <property type="entry name" value="SRCR_1"/>
    <property type="match status" value="2"/>
</dbReference>
<dbReference type="InterPro" id="IPR003599">
    <property type="entry name" value="Ig_sub"/>
</dbReference>
<feature type="domain" description="Ig-like" evidence="6">
    <location>
        <begin position="700"/>
        <end position="781"/>
    </location>
</feature>
<dbReference type="Pfam" id="PF13895">
    <property type="entry name" value="Ig_2"/>
    <property type="match status" value="1"/>
</dbReference>
<feature type="disulfide bond" evidence="3">
    <location>
        <begin position="341"/>
        <end position="351"/>
    </location>
</feature>
<dbReference type="InterPro" id="IPR013151">
    <property type="entry name" value="Immunoglobulin_dom"/>
</dbReference>
<evidence type="ECO:0000256" key="3">
    <source>
        <dbReference type="PROSITE-ProRule" id="PRU00196"/>
    </source>
</evidence>
<dbReference type="InterPro" id="IPR007110">
    <property type="entry name" value="Ig-like_dom"/>
</dbReference>
<dbReference type="PRINTS" id="PR00258">
    <property type="entry name" value="SPERACTRCPTR"/>
</dbReference>
<dbReference type="Proteomes" id="UP001591681">
    <property type="component" value="Unassembled WGS sequence"/>
</dbReference>
<dbReference type="PROSITE" id="PS50835">
    <property type="entry name" value="IG_LIKE"/>
    <property type="match status" value="3"/>
</dbReference>
<organism evidence="7 8">
    <name type="scientific">Coilia grayii</name>
    <name type="common">Gray's grenadier anchovy</name>
    <dbReference type="NCBI Taxonomy" id="363190"/>
    <lineage>
        <taxon>Eukaryota</taxon>
        <taxon>Metazoa</taxon>
        <taxon>Chordata</taxon>
        <taxon>Craniata</taxon>
        <taxon>Vertebrata</taxon>
        <taxon>Euteleostomi</taxon>
        <taxon>Actinopterygii</taxon>
        <taxon>Neopterygii</taxon>
        <taxon>Teleostei</taxon>
        <taxon>Clupei</taxon>
        <taxon>Clupeiformes</taxon>
        <taxon>Clupeoidei</taxon>
        <taxon>Engraulidae</taxon>
        <taxon>Coilinae</taxon>
        <taxon>Coilia</taxon>
    </lineage>
</organism>
<feature type="domain" description="SRCR" evidence="5">
    <location>
        <begin position="595"/>
        <end position="693"/>
    </location>
</feature>
<feature type="domain" description="Ig-like" evidence="6">
    <location>
        <begin position="485"/>
        <end position="573"/>
    </location>
</feature>
<dbReference type="SUPFAM" id="SSF56487">
    <property type="entry name" value="SRCR-like"/>
    <property type="match status" value="2"/>
</dbReference>
<dbReference type="InterPro" id="IPR036772">
    <property type="entry name" value="SRCR-like_dom_sf"/>
</dbReference>
<dbReference type="SUPFAM" id="SSF48726">
    <property type="entry name" value="Immunoglobulin"/>
    <property type="match status" value="4"/>
</dbReference>
<evidence type="ECO:0000313" key="8">
    <source>
        <dbReference type="Proteomes" id="UP001591681"/>
    </source>
</evidence>
<comment type="caution">
    <text evidence="7">The sequence shown here is derived from an EMBL/GenBank/DDBJ whole genome shotgun (WGS) entry which is preliminary data.</text>
</comment>
<feature type="domain" description="Ig-like" evidence="6">
    <location>
        <begin position="162"/>
        <end position="244"/>
    </location>
</feature>
<dbReference type="InterPro" id="IPR036179">
    <property type="entry name" value="Ig-like_dom_sf"/>
</dbReference>
<evidence type="ECO:0000256" key="1">
    <source>
        <dbReference type="ARBA" id="ARBA00023157"/>
    </source>
</evidence>
<dbReference type="InterPro" id="IPR050912">
    <property type="entry name" value="LOX-like_protein"/>
</dbReference>
<evidence type="ECO:0000313" key="7">
    <source>
        <dbReference type="EMBL" id="KAL2078750.1"/>
    </source>
</evidence>
<dbReference type="SMART" id="SM00202">
    <property type="entry name" value="SR"/>
    <property type="match status" value="2"/>
</dbReference>
<protein>
    <recommendedName>
        <fullName evidence="9">Deleted in malignant brain tumors 1 protein-like</fullName>
    </recommendedName>
</protein>
<feature type="chain" id="PRO_5044758579" description="Deleted in malignant brain tumors 1 protein-like" evidence="4">
    <location>
        <begin position="23"/>
        <end position="804"/>
    </location>
</feature>
<evidence type="ECO:0000256" key="2">
    <source>
        <dbReference type="ARBA" id="ARBA00023319"/>
    </source>
</evidence>
<dbReference type="InterPro" id="IPR001190">
    <property type="entry name" value="SRCR"/>
</dbReference>
<evidence type="ECO:0000256" key="4">
    <source>
        <dbReference type="SAM" id="SignalP"/>
    </source>
</evidence>
<accession>A0ABD1IXM1</accession>
<gene>
    <name evidence="7" type="ORF">ACEWY4_026435</name>
</gene>
<feature type="signal peptide" evidence="4">
    <location>
        <begin position="1"/>
        <end position="22"/>
    </location>
</feature>
<dbReference type="AlphaFoldDB" id="A0ABD1IXM1"/>
<keyword evidence="2" id="KW-0393">Immunoglobulin domain</keyword>
<keyword evidence="4" id="KW-0732">Signal</keyword>
<dbReference type="FunFam" id="3.10.250.10:FF:000009">
    <property type="entry name" value="WC1"/>
    <property type="match status" value="2"/>
</dbReference>
<evidence type="ECO:0000259" key="5">
    <source>
        <dbReference type="PROSITE" id="PS50287"/>
    </source>
</evidence>
<dbReference type="PROSITE" id="PS50287">
    <property type="entry name" value="SRCR_2"/>
    <property type="match status" value="2"/>
</dbReference>
<dbReference type="SMART" id="SM00409">
    <property type="entry name" value="IG"/>
    <property type="match status" value="3"/>
</dbReference>
<dbReference type="Pfam" id="PF00047">
    <property type="entry name" value="ig"/>
    <property type="match status" value="2"/>
</dbReference>
<dbReference type="EMBL" id="JBHFQA010000023">
    <property type="protein sequence ID" value="KAL2078750.1"/>
    <property type="molecule type" value="Genomic_DNA"/>
</dbReference>
<sequence>MGQPAPLFVWTLVLLMTQLVLRAQHADGASEHEPLPQPTISFSPDTTIHFREPVNITCSVSTGHQGGTFSLDGPVQDTQRASGGAATFSIPRVGYYHSGSYRCQYQTTVAGRSLTSAFSPAASLAVVDESVGIKLHSFPVGSADNHMNAEHTDLSHEPLPDPTVSFSPSKGIRFGEPVNIICSISTQPLHQGGTFTLDQQDGPFQETQTASGSSAVFGIPRVQLSHEGSYRCRFQVTISGRTLSSSYGPAERLPVDDNGMNIQVKHPFPASEIRLVGRRGRCAGRVELRLHGKWGTLCDDHWTMDEASVVCRQLGCGEALSAPKKACFDKGEGPIWRDFDCHGDEPTLTNCATRVARVSCDHDEDAGVVCSDAALMTPVFSLYHMPSSTPAQLPLFNGEQIKMECKTPSALCVNAEFHIYRNGELLTGFASVHESLGMTSLTTAGSGYQGSLHCQYTYTENQRLTSPESNTVQVLTVASSLLPDPSVSFSPSKIVRLGKSVDVTCSIVTPHQGGTFTLDQLNGPFQERVEARGTSATFTIPKVRYDHDGLYRCRYETKISGRSVASDYGQSLSLTVDDDGVNIQVTETSSDDGDIRLAGRSGRCAGRVEVKVSGKWGTLCDDHWSIEEASVVCRQLGCGAAVSAPKEACFGPGRGPIWRDFDCHGDETTLTKCTTRVATVSCNHGEDAGVVCSGAALMTPVLTVSPSKYKFRSGEDLRIDCDVPSNLCVKATFRIYRKGELYTSHDIGHSNIGFNSRTTVDKSKAGAYTCDYTYTENQRLTSARSGAVSIAVVERWLFSDYTYT</sequence>
<evidence type="ECO:0008006" key="9">
    <source>
        <dbReference type="Google" id="ProtNLM"/>
    </source>
</evidence>
<reference evidence="7 8" key="1">
    <citation type="submission" date="2024-09" db="EMBL/GenBank/DDBJ databases">
        <title>A chromosome-level genome assembly of Gray's grenadier anchovy, Coilia grayii.</title>
        <authorList>
            <person name="Fu Z."/>
        </authorList>
    </citation>
    <scope>NUCLEOTIDE SEQUENCE [LARGE SCALE GENOMIC DNA]</scope>
    <source>
        <strain evidence="7">G4</strain>
        <tissue evidence="7">Muscle</tissue>
    </source>
</reference>
<evidence type="ECO:0000259" key="6">
    <source>
        <dbReference type="PROSITE" id="PS50835"/>
    </source>
</evidence>
<dbReference type="PANTHER" id="PTHR45817:SF4">
    <property type="entry name" value="LYSYL OXIDASE-LIKE-RELATED"/>
    <property type="match status" value="1"/>
</dbReference>
<feature type="disulfide bond" evidence="3">
    <location>
        <begin position="663"/>
        <end position="673"/>
    </location>
</feature>
<dbReference type="Gene3D" id="3.10.250.10">
    <property type="entry name" value="SRCR-like domain"/>
    <property type="match status" value="2"/>
</dbReference>
<dbReference type="PANTHER" id="PTHR45817">
    <property type="entry name" value="LYSYL OXIDASE-LIKE-RELATED"/>
    <property type="match status" value="1"/>
</dbReference>
<dbReference type="Gene3D" id="2.60.40.10">
    <property type="entry name" value="Immunoglobulins"/>
    <property type="match status" value="4"/>
</dbReference>
<dbReference type="InterPro" id="IPR013783">
    <property type="entry name" value="Ig-like_fold"/>
</dbReference>
<feature type="domain" description="SRCR" evidence="5">
    <location>
        <begin position="273"/>
        <end position="371"/>
    </location>
</feature>
<comment type="caution">
    <text evidence="3">Lacks conserved residue(s) required for the propagation of feature annotation.</text>
</comment>
<dbReference type="Pfam" id="PF00530">
    <property type="entry name" value="SRCR"/>
    <property type="match status" value="2"/>
</dbReference>
<keyword evidence="8" id="KW-1185">Reference proteome</keyword>
<keyword evidence="1 3" id="KW-1015">Disulfide bond</keyword>